<keyword evidence="4" id="KW-1185">Reference proteome</keyword>
<dbReference type="InterPro" id="IPR026870">
    <property type="entry name" value="Zinc_ribbon_dom"/>
</dbReference>
<evidence type="ECO:0000313" key="4">
    <source>
        <dbReference type="Proteomes" id="UP001208689"/>
    </source>
</evidence>
<keyword evidence="1" id="KW-1133">Transmembrane helix</keyword>
<dbReference type="Proteomes" id="UP001208689">
    <property type="component" value="Chromosome"/>
</dbReference>
<dbReference type="EMBL" id="CP104013">
    <property type="protein sequence ID" value="UYP46778.1"/>
    <property type="molecule type" value="Genomic_DNA"/>
</dbReference>
<proteinExistence type="predicted"/>
<evidence type="ECO:0000313" key="3">
    <source>
        <dbReference type="EMBL" id="UYP46778.1"/>
    </source>
</evidence>
<reference evidence="3" key="1">
    <citation type="submission" date="2022-09" db="EMBL/GenBank/DDBJ databases">
        <title>Actin cytoskeleton and complex cell architecture in an #Asgard archaeon.</title>
        <authorList>
            <person name="Ponce Toledo R.I."/>
            <person name="Schleper C."/>
            <person name="Rodrigues Oliveira T."/>
            <person name="Wollweber F."/>
            <person name="Xu J."/>
            <person name="Rittmann S."/>
            <person name="Klingl A."/>
            <person name="Pilhofer M."/>
        </authorList>
    </citation>
    <scope>NUCLEOTIDE SEQUENCE</scope>
    <source>
        <strain evidence="3">B-35</strain>
    </source>
</reference>
<organism evidence="3 4">
    <name type="scientific">Candidatus Lokiarchaeum ossiferum</name>
    <dbReference type="NCBI Taxonomy" id="2951803"/>
    <lineage>
        <taxon>Archaea</taxon>
        <taxon>Promethearchaeati</taxon>
        <taxon>Promethearchaeota</taxon>
        <taxon>Promethearchaeia</taxon>
        <taxon>Promethearchaeales</taxon>
        <taxon>Promethearchaeaceae</taxon>
        <taxon>Candidatus Lokiarchaeum</taxon>
    </lineage>
</organism>
<gene>
    <name evidence="3" type="ORF">NEF87_003063</name>
</gene>
<name>A0ABY6HTD3_9ARCH</name>
<keyword evidence="1" id="KW-0812">Transmembrane</keyword>
<sequence>MSQTPTQMSQPTADQPRTLDRERKKMLDAWVSFLIVSIVLSIIFPYDPFWAVIPKIVLFIQAIRCTIEYSNFKKSSRYNIEMTPSQPIHISSHVQSPTTGTFCPMCGVAHDESSKFCASCGTSLE</sequence>
<feature type="domain" description="Zinc-ribbon" evidence="2">
    <location>
        <begin position="102"/>
        <end position="124"/>
    </location>
</feature>
<keyword evidence="1" id="KW-0472">Membrane</keyword>
<evidence type="ECO:0000256" key="1">
    <source>
        <dbReference type="SAM" id="Phobius"/>
    </source>
</evidence>
<protein>
    <recommendedName>
        <fullName evidence="2">Zinc-ribbon domain-containing protein</fullName>
    </recommendedName>
</protein>
<accession>A0ABY6HTD3</accession>
<feature type="transmembrane region" description="Helical" evidence="1">
    <location>
        <begin position="27"/>
        <end position="44"/>
    </location>
</feature>
<dbReference type="Pfam" id="PF13240">
    <property type="entry name" value="Zn_Ribbon_1"/>
    <property type="match status" value="1"/>
</dbReference>
<evidence type="ECO:0000259" key="2">
    <source>
        <dbReference type="Pfam" id="PF13240"/>
    </source>
</evidence>